<evidence type="ECO:0000313" key="6">
    <source>
        <dbReference type="EMBL" id="GGC93392.1"/>
    </source>
</evidence>
<evidence type="ECO:0000256" key="1">
    <source>
        <dbReference type="ARBA" id="ARBA00021292"/>
    </source>
</evidence>
<dbReference type="PANTHER" id="PTHR45947:SF3">
    <property type="entry name" value="SULFOQUINOVOSYL TRANSFERASE SQD2"/>
    <property type="match status" value="1"/>
</dbReference>
<feature type="domain" description="Glycosyltransferase subfamily 4-like N-terminal" evidence="5">
    <location>
        <begin position="15"/>
        <end position="204"/>
    </location>
</feature>
<dbReference type="Pfam" id="PF13439">
    <property type="entry name" value="Glyco_transf_4"/>
    <property type="match status" value="1"/>
</dbReference>
<keyword evidence="2" id="KW-0328">Glycosyltransferase</keyword>
<comment type="caution">
    <text evidence="6">The sequence shown here is derived from an EMBL/GenBank/DDBJ whole genome shotgun (WGS) entry which is preliminary data.</text>
</comment>
<keyword evidence="3 6" id="KW-0808">Transferase</keyword>
<dbReference type="Gene3D" id="3.40.50.2000">
    <property type="entry name" value="Glycogen Phosphorylase B"/>
    <property type="match status" value="2"/>
</dbReference>
<dbReference type="InterPro" id="IPR050194">
    <property type="entry name" value="Glycosyltransferase_grp1"/>
</dbReference>
<gene>
    <name evidence="6" type="ORF">GCM10011512_20550</name>
</gene>
<dbReference type="InterPro" id="IPR001296">
    <property type="entry name" value="Glyco_trans_1"/>
</dbReference>
<evidence type="ECO:0000256" key="3">
    <source>
        <dbReference type="ARBA" id="ARBA00022679"/>
    </source>
</evidence>
<name>A0ABQ1PBJ6_9MICC</name>
<organism evidence="6 7">
    <name type="scientific">Tersicoccus solisilvae</name>
    <dbReference type="NCBI Taxonomy" id="1882339"/>
    <lineage>
        <taxon>Bacteria</taxon>
        <taxon>Bacillati</taxon>
        <taxon>Actinomycetota</taxon>
        <taxon>Actinomycetes</taxon>
        <taxon>Micrococcales</taxon>
        <taxon>Micrococcaceae</taxon>
        <taxon>Tersicoccus</taxon>
    </lineage>
</organism>
<sequence length="411" mass="44273">MRIAIVAESFLPHMNGVTNSLLHVLEHLARRGDDVLVVAPSGSTVAPYVPDQLAGFLPAPLATVVTEDDGPARVHGFPVHRLPSFALAGYPNVRVAAGTVGRVRRLLADFRPDVVHLASPFVLGWRAVQAANHLGIPTAAVYQTEVPAYAARYGVPWLEPRLWQRVQDIHRAATVTLAPSTFAHDQLLEHGVPRLALWRRGVDTTGFSPSRRDDALRAELAPDGQRLVGYVGRLAAEKQVEDLAVLGDAPGVRLVVVGSGPLKDALREKLPGAWFAGFRSGADLARIVASLDVFVHPGESETFCQTIQEAMASGVPVVATGRGGPLDLVDSSRTGWLYRPGDLTGMRERVLDLVGDDAKRAAFARAAHASVQGRTWPVLCDQLIGHYEDAMAAHRQVRPAAGRSLLRSRRG</sequence>
<dbReference type="Pfam" id="PF00534">
    <property type="entry name" value="Glycos_transf_1"/>
    <property type="match status" value="1"/>
</dbReference>
<dbReference type="EMBL" id="BMJI01000012">
    <property type="protein sequence ID" value="GGC93392.1"/>
    <property type="molecule type" value="Genomic_DNA"/>
</dbReference>
<dbReference type="Proteomes" id="UP000597761">
    <property type="component" value="Unassembled WGS sequence"/>
</dbReference>
<dbReference type="SUPFAM" id="SSF53756">
    <property type="entry name" value="UDP-Glycosyltransferase/glycogen phosphorylase"/>
    <property type="match status" value="1"/>
</dbReference>
<reference evidence="7" key="1">
    <citation type="journal article" date="2019" name="Int. J. Syst. Evol. Microbiol.">
        <title>The Global Catalogue of Microorganisms (GCM) 10K type strain sequencing project: providing services to taxonomists for standard genome sequencing and annotation.</title>
        <authorList>
            <consortium name="The Broad Institute Genomics Platform"/>
            <consortium name="The Broad Institute Genome Sequencing Center for Infectious Disease"/>
            <person name="Wu L."/>
            <person name="Ma J."/>
        </authorList>
    </citation>
    <scope>NUCLEOTIDE SEQUENCE [LARGE SCALE GENOMIC DNA]</scope>
    <source>
        <strain evidence="7">CGMCC 1.15480</strain>
    </source>
</reference>
<dbReference type="PANTHER" id="PTHR45947">
    <property type="entry name" value="SULFOQUINOVOSYL TRANSFERASE SQD2"/>
    <property type="match status" value="1"/>
</dbReference>
<protein>
    <recommendedName>
        <fullName evidence="1">D-inositol 3-phosphate glycosyltransferase</fullName>
    </recommendedName>
</protein>
<evidence type="ECO:0000259" key="5">
    <source>
        <dbReference type="Pfam" id="PF13439"/>
    </source>
</evidence>
<dbReference type="GO" id="GO:0016740">
    <property type="term" value="F:transferase activity"/>
    <property type="evidence" value="ECO:0007669"/>
    <property type="project" value="UniProtKB-KW"/>
</dbReference>
<proteinExistence type="predicted"/>
<feature type="domain" description="Glycosyl transferase family 1" evidence="4">
    <location>
        <begin position="216"/>
        <end position="367"/>
    </location>
</feature>
<evidence type="ECO:0000259" key="4">
    <source>
        <dbReference type="Pfam" id="PF00534"/>
    </source>
</evidence>
<evidence type="ECO:0000256" key="2">
    <source>
        <dbReference type="ARBA" id="ARBA00022676"/>
    </source>
</evidence>
<dbReference type="CDD" id="cd03814">
    <property type="entry name" value="GT4-like"/>
    <property type="match status" value="1"/>
</dbReference>
<accession>A0ABQ1PBJ6</accession>
<dbReference type="RefSeq" id="WP_188668310.1">
    <property type="nucleotide sequence ID" value="NZ_BMJI01000012.1"/>
</dbReference>
<keyword evidence="7" id="KW-1185">Reference proteome</keyword>
<evidence type="ECO:0000313" key="7">
    <source>
        <dbReference type="Proteomes" id="UP000597761"/>
    </source>
</evidence>
<dbReference type="InterPro" id="IPR028098">
    <property type="entry name" value="Glyco_trans_4-like_N"/>
</dbReference>